<gene>
    <name evidence="1" type="ORF">DICVIV_03672</name>
</gene>
<reference evidence="1 2" key="1">
    <citation type="submission" date="2013-11" db="EMBL/GenBank/DDBJ databases">
        <title>Draft genome of the bovine lungworm Dictyocaulus viviparus.</title>
        <authorList>
            <person name="Mitreva M."/>
        </authorList>
    </citation>
    <scope>NUCLEOTIDE SEQUENCE [LARGE SCALE GENOMIC DNA]</scope>
    <source>
        <strain evidence="1 2">HannoverDv2000</strain>
    </source>
</reference>
<sequence length="163" mass="18574">MSSRYEIQCPTVKITDVQETRSLSANPRKDVLDPLNKYTIAVSKELGRLIIVTGTAFDHNYDGLADMNRTNTASHLYRVLIRCKSEWSSDGLYCKNGLKTDVLAFIFPHMNGDANCMTSEDLLLQYTARLKDVELISGLVFDLPRVPAHHMMYLKLKVVTYLW</sequence>
<name>A0A0D8Y290_DICVI</name>
<evidence type="ECO:0000313" key="2">
    <source>
        <dbReference type="Proteomes" id="UP000053766"/>
    </source>
</evidence>
<organism evidence="1 2">
    <name type="scientific">Dictyocaulus viviparus</name>
    <name type="common">Bovine lungworm</name>
    <dbReference type="NCBI Taxonomy" id="29172"/>
    <lineage>
        <taxon>Eukaryota</taxon>
        <taxon>Metazoa</taxon>
        <taxon>Ecdysozoa</taxon>
        <taxon>Nematoda</taxon>
        <taxon>Chromadorea</taxon>
        <taxon>Rhabditida</taxon>
        <taxon>Rhabditina</taxon>
        <taxon>Rhabditomorpha</taxon>
        <taxon>Strongyloidea</taxon>
        <taxon>Metastrongylidae</taxon>
        <taxon>Dictyocaulus</taxon>
    </lineage>
</organism>
<dbReference type="EMBL" id="KN716213">
    <property type="protein sequence ID" value="KJH50164.1"/>
    <property type="molecule type" value="Genomic_DNA"/>
</dbReference>
<accession>A0A0D8Y290</accession>
<protein>
    <submittedName>
        <fullName evidence="1">Uncharacterized protein</fullName>
    </submittedName>
</protein>
<dbReference type="InterPro" id="IPR044929">
    <property type="entry name" value="DNA/RNA_non-sp_Endonuclease_sf"/>
</dbReference>
<evidence type="ECO:0000313" key="1">
    <source>
        <dbReference type="EMBL" id="KJH50164.1"/>
    </source>
</evidence>
<dbReference type="Gene3D" id="3.40.570.10">
    <property type="entry name" value="Extracellular Endonuclease, subunit A"/>
    <property type="match status" value="1"/>
</dbReference>
<keyword evidence="2" id="KW-1185">Reference proteome</keyword>
<dbReference type="STRING" id="29172.A0A0D8Y290"/>
<proteinExistence type="predicted"/>
<dbReference type="AlphaFoldDB" id="A0A0D8Y290"/>
<dbReference type="OrthoDB" id="5835412at2759"/>
<dbReference type="Proteomes" id="UP000053766">
    <property type="component" value="Unassembled WGS sequence"/>
</dbReference>
<reference evidence="2" key="2">
    <citation type="journal article" date="2016" name="Sci. Rep.">
        <title>Dictyocaulus viviparus genome, variome and transcriptome elucidate lungworm biology and support future intervention.</title>
        <authorList>
            <person name="McNulty S.N."/>
            <person name="Strube C."/>
            <person name="Rosa B.A."/>
            <person name="Martin J.C."/>
            <person name="Tyagi R."/>
            <person name="Choi Y.J."/>
            <person name="Wang Q."/>
            <person name="Hallsworth Pepin K."/>
            <person name="Zhang X."/>
            <person name="Ozersky P."/>
            <person name="Wilson R.K."/>
            <person name="Sternberg P.W."/>
            <person name="Gasser R.B."/>
            <person name="Mitreva M."/>
        </authorList>
    </citation>
    <scope>NUCLEOTIDE SEQUENCE [LARGE SCALE GENOMIC DNA]</scope>
    <source>
        <strain evidence="2">HannoverDv2000</strain>
    </source>
</reference>